<dbReference type="InterPro" id="IPR012337">
    <property type="entry name" value="RNaseH-like_sf"/>
</dbReference>
<comment type="catalytic activity">
    <reaction evidence="8">
        <text>Couples ATP hydrolysis with the unwinding of duplex DNA by translocating in the 3'-5' direction.</text>
        <dbReference type="EC" id="5.6.2.4"/>
    </reaction>
</comment>
<dbReference type="Pfam" id="PF13245">
    <property type="entry name" value="AAA_19"/>
    <property type="match status" value="1"/>
</dbReference>
<dbReference type="Pfam" id="PF00270">
    <property type="entry name" value="DEAD"/>
    <property type="match status" value="1"/>
</dbReference>
<dbReference type="NCBIfam" id="TIGR00614">
    <property type="entry name" value="recQ_fam"/>
    <property type="match status" value="1"/>
</dbReference>
<name>A0A6C2UGK1_9BACT</name>
<feature type="domain" description="UvrD-like helicase ATP-binding" evidence="13">
    <location>
        <begin position="1118"/>
        <end position="1338"/>
    </location>
</feature>
<dbReference type="RefSeq" id="WP_136060422.1">
    <property type="nucleotide sequence ID" value="NZ_CAAHFH010000001.1"/>
</dbReference>
<dbReference type="InterPro" id="IPR014016">
    <property type="entry name" value="UvrD-like_ATP-bd"/>
</dbReference>
<evidence type="ECO:0000256" key="3">
    <source>
        <dbReference type="ARBA" id="ARBA00022801"/>
    </source>
</evidence>
<dbReference type="GO" id="GO:0005737">
    <property type="term" value="C:cytoplasm"/>
    <property type="evidence" value="ECO:0007669"/>
    <property type="project" value="TreeGrafter"/>
</dbReference>
<sequence length="1734" mass="194797">MNAADNILKNSLLLDLETSPDGKVLKVGAVCGGEECFLKGRFSSADVSRALDGLGRDAKYVLGHNILDHDLPILRKQYPDLHLHSLPVIDTLFLSPITFPQNPYHHLVKDDKLLNTALNDPVSDARNAGKLFEDQRAVFLELMDGDLELVQFYAWSFSEAMLPLFQALGVAPLSDRDASTFFRVRAAEFGCQTAAESIALEFVSVEGEALSEPSGLRKWLRRSVALQNEPTYSVLKTPAAYVFAWLRVAGSNSILPPWVRHRFPEVVAMARRLRDKSCGDPSCSYCQANHNPQTQLKRFFGFDDFRAQPAAPDGGSLQESIVRTGMNDEPLLAILPTGGGKSLCFQLPALVRSRRMGVLSIVISPLQALMKDQVDNLNRITESSFAAALYGMLTPPERGDVMERIRMGDVALLYVSPEQLRNGSFRKVIKQREIGCWIFDEAHCLSRWGHSFRPDYLYASRFIRELSAEQAVPCPPVACFTATAKQDVVEEILKHFETELSQKLNLFDGGAERVNLQFDVEVVNSAEKRARVVELLRERLPNEGDGASVVYSATRKGTEEMAAWLRQAGLSAEAFHAGLEAPQKRRIQEEFIAGNIQHICATNAFGMGIDKDNVRLVIHADIPGSLENYQQEAGRAGRDRSQAMCVLLYDKQDVESQFAMSAFSRLTRHDIAQILRGLRRARRDDKNEVIITAGEILRDEEVDAGFTSLDPMASTKINTAVSMLERGRFVRRDDNRTSVLQVQPLVRSVEDAVDMIAKLDLSDRVRRQWLEVLGAIFNSNPNEGLSADELAELPSMAVAEDTPAYRTLRHDTLPIMKILNDMVNAQLVKKDTLMSAYVKVRCANAAEKVLADIRALEAAMLAVMREEEPDAEGWILLGLRRLNQRLHDEGFACAPETIINLLRSLALDGKGLAGNRGSIDLKYRDKEHYRVKLQRSWEALSETSEKRHAVAAIVLGAIIKKVPPKSSGEHLVEFSESDLLNELKSDMLLAAQIKDFNAAIERGLLFLHEQKAIILQQGLAVFRQAMTIAILPESKGRRFTEGDYSSLKEHYRERNFQIHVMNRYASLGLEKITTALGLVSAYFTMSKTEFVKKYFAGEKEMLNRATSAESYQTIVDDLNNPVQAAVVSARTNINMLVLAGPGSGKTRVIAHRCAYLLRVERVRPREILVVCFNRSAAISLRQRIRDLVGKEASRVTVQTYHGLAMRLIGASYATRLDGKAEELDLNAMIPEATKMLRGECDIPGLERDEMRERLLAGYRHILIDEYQDIDEPQYEMISAIAGRALESENEDAKLSILAVGDDDQNVYTFRGANIQFIRQFEKDYTARAHYLIENYRSTEHIISVSNQLIALNNDRMKTDHPIQINAARRSDPAGKLVQITRCEDPLHQARYVLSEITRFRRDGGGVAVFARTKKELHSIRAALEYAGIPSVMAAEGKNNVPLHRMREPLALITLVKGLDQQTIMATRLQKEFQAMDCYEENNPWCQLMAGLLREWEHETNNNDRTPIEVVDFLYEALQERQRERVADDHVYLSTVHSAKGLEFDHVILLGGWEKPRDAAALEEERRLYYVGTTRARKTLILCELERVLNPYTAVLTGRGVARAQADVFSAPPAESLNLNYAMMDLSSAWIAYPALSGGIRQRVAQLCPGALVRLEKKEDGDRIFITDDTGHRVGALSNSASEKWKDRLQFIKEARVSSVISWRKEMLDREPEKNCPDDWEVPLLEIVFHNGQAR</sequence>
<dbReference type="Pfam" id="PF00271">
    <property type="entry name" value="Helicase_C"/>
    <property type="match status" value="1"/>
</dbReference>
<proteinExistence type="inferred from homology"/>
<dbReference type="PROSITE" id="PS51192">
    <property type="entry name" value="HELICASE_ATP_BIND_1"/>
    <property type="match status" value="1"/>
</dbReference>
<dbReference type="EMBL" id="CAAHFH010000001">
    <property type="protein sequence ID" value="VGO18983.1"/>
    <property type="molecule type" value="Genomic_DNA"/>
</dbReference>
<dbReference type="PANTHER" id="PTHR13710">
    <property type="entry name" value="DNA HELICASE RECQ FAMILY MEMBER"/>
    <property type="match status" value="1"/>
</dbReference>
<keyword evidence="2 10" id="KW-0547">Nucleotide-binding</keyword>
<dbReference type="EC" id="5.6.2.4" evidence="9"/>
<dbReference type="Proteomes" id="UP000346198">
    <property type="component" value="Unassembled WGS sequence"/>
</dbReference>
<evidence type="ECO:0000256" key="2">
    <source>
        <dbReference type="ARBA" id="ARBA00022741"/>
    </source>
</evidence>
<comment type="similarity">
    <text evidence="1">Belongs to the helicase family. RecQ subfamily.</text>
</comment>
<feature type="domain" description="Helicase ATP-binding" evidence="11">
    <location>
        <begin position="322"/>
        <end position="502"/>
    </location>
</feature>
<evidence type="ECO:0000256" key="1">
    <source>
        <dbReference type="ARBA" id="ARBA00005446"/>
    </source>
</evidence>
<dbReference type="GO" id="GO:0016787">
    <property type="term" value="F:hydrolase activity"/>
    <property type="evidence" value="ECO:0007669"/>
    <property type="project" value="UniProtKB-UniRule"/>
</dbReference>
<dbReference type="GO" id="GO:0005524">
    <property type="term" value="F:ATP binding"/>
    <property type="evidence" value="ECO:0007669"/>
    <property type="project" value="UniProtKB-UniRule"/>
</dbReference>
<evidence type="ECO:0000313" key="15">
    <source>
        <dbReference type="Proteomes" id="UP000346198"/>
    </source>
</evidence>
<dbReference type="GO" id="GO:0009378">
    <property type="term" value="F:four-way junction helicase activity"/>
    <property type="evidence" value="ECO:0007669"/>
    <property type="project" value="TreeGrafter"/>
</dbReference>
<evidence type="ECO:0000313" key="14">
    <source>
        <dbReference type="EMBL" id="VGO18983.1"/>
    </source>
</evidence>
<protein>
    <recommendedName>
        <fullName evidence="9">DNA 3'-5' helicase</fullName>
        <ecNumber evidence="9">5.6.2.4</ecNumber>
    </recommendedName>
</protein>
<keyword evidence="3 10" id="KW-0378">Hydrolase</keyword>
<dbReference type="SMART" id="SM00490">
    <property type="entry name" value="HELICc"/>
    <property type="match status" value="1"/>
</dbReference>
<dbReference type="InterPro" id="IPR004589">
    <property type="entry name" value="DNA_helicase_ATP-dep_RecQ"/>
</dbReference>
<evidence type="ECO:0000256" key="10">
    <source>
        <dbReference type="PROSITE-ProRule" id="PRU00560"/>
    </source>
</evidence>
<feature type="domain" description="Helicase C-terminal" evidence="12">
    <location>
        <begin position="532"/>
        <end position="697"/>
    </location>
</feature>
<keyword evidence="15" id="KW-1185">Reference proteome</keyword>
<dbReference type="GO" id="GO:0006281">
    <property type="term" value="P:DNA repair"/>
    <property type="evidence" value="ECO:0007669"/>
    <property type="project" value="TreeGrafter"/>
</dbReference>
<gene>
    <name evidence="14" type="primary">recQ_1</name>
    <name evidence="14" type="ORF">SCARR_01037</name>
</gene>
<dbReference type="CDD" id="cd17932">
    <property type="entry name" value="DEXQc_UvrD"/>
    <property type="match status" value="1"/>
</dbReference>
<dbReference type="InterPro" id="IPR011545">
    <property type="entry name" value="DEAD/DEAH_box_helicase_dom"/>
</dbReference>
<evidence type="ECO:0000256" key="4">
    <source>
        <dbReference type="ARBA" id="ARBA00022806"/>
    </source>
</evidence>
<dbReference type="Gene3D" id="1.10.486.10">
    <property type="entry name" value="PCRA, domain 4"/>
    <property type="match status" value="1"/>
</dbReference>
<accession>A0A6C2UGK1</accession>
<dbReference type="Pfam" id="PF13361">
    <property type="entry name" value="UvrD_C"/>
    <property type="match status" value="2"/>
</dbReference>
<evidence type="ECO:0000259" key="11">
    <source>
        <dbReference type="PROSITE" id="PS51192"/>
    </source>
</evidence>
<dbReference type="Gene3D" id="3.40.50.300">
    <property type="entry name" value="P-loop containing nucleotide triphosphate hydrolases"/>
    <property type="match status" value="5"/>
</dbReference>
<dbReference type="GO" id="GO:0003677">
    <property type="term" value="F:DNA binding"/>
    <property type="evidence" value="ECO:0007669"/>
    <property type="project" value="UniProtKB-KW"/>
</dbReference>
<keyword evidence="6" id="KW-0238">DNA-binding</keyword>
<dbReference type="Gene3D" id="3.30.420.10">
    <property type="entry name" value="Ribonuclease H-like superfamily/Ribonuclease H"/>
    <property type="match status" value="1"/>
</dbReference>
<keyword evidence="4 10" id="KW-0347">Helicase</keyword>
<evidence type="ECO:0000259" key="12">
    <source>
        <dbReference type="PROSITE" id="PS51194"/>
    </source>
</evidence>
<evidence type="ECO:0000256" key="5">
    <source>
        <dbReference type="ARBA" id="ARBA00022840"/>
    </source>
</evidence>
<dbReference type="SMART" id="SM00487">
    <property type="entry name" value="DEXDc"/>
    <property type="match status" value="1"/>
</dbReference>
<evidence type="ECO:0000256" key="8">
    <source>
        <dbReference type="ARBA" id="ARBA00034617"/>
    </source>
</evidence>
<dbReference type="InterPro" id="IPR014001">
    <property type="entry name" value="Helicase_ATP-bd"/>
</dbReference>
<evidence type="ECO:0000256" key="6">
    <source>
        <dbReference type="ARBA" id="ARBA00023125"/>
    </source>
</evidence>
<dbReference type="PANTHER" id="PTHR13710:SF105">
    <property type="entry name" value="ATP-DEPENDENT DNA HELICASE Q1"/>
    <property type="match status" value="1"/>
</dbReference>
<keyword evidence="7" id="KW-0413">Isomerase</keyword>
<dbReference type="GO" id="GO:0043138">
    <property type="term" value="F:3'-5' DNA helicase activity"/>
    <property type="evidence" value="ECO:0007669"/>
    <property type="project" value="UniProtKB-EC"/>
</dbReference>
<dbReference type="GO" id="GO:0030894">
    <property type="term" value="C:replisome"/>
    <property type="evidence" value="ECO:0007669"/>
    <property type="project" value="TreeGrafter"/>
</dbReference>
<dbReference type="GO" id="GO:0006310">
    <property type="term" value="P:DNA recombination"/>
    <property type="evidence" value="ECO:0007669"/>
    <property type="project" value="InterPro"/>
</dbReference>
<dbReference type="PROSITE" id="PS51194">
    <property type="entry name" value="HELICASE_CTER"/>
    <property type="match status" value="1"/>
</dbReference>
<dbReference type="InterPro" id="IPR014017">
    <property type="entry name" value="DNA_helicase_UvrD-like_C"/>
</dbReference>
<organism evidence="14 15">
    <name type="scientific">Pontiella sulfatireligans</name>
    <dbReference type="NCBI Taxonomy" id="2750658"/>
    <lineage>
        <taxon>Bacteria</taxon>
        <taxon>Pseudomonadati</taxon>
        <taxon>Kiritimatiellota</taxon>
        <taxon>Kiritimatiellia</taxon>
        <taxon>Kiritimatiellales</taxon>
        <taxon>Pontiellaceae</taxon>
        <taxon>Pontiella</taxon>
    </lineage>
</organism>
<dbReference type="InterPro" id="IPR036397">
    <property type="entry name" value="RNaseH_sf"/>
</dbReference>
<evidence type="ECO:0000259" key="13">
    <source>
        <dbReference type="PROSITE" id="PS51198"/>
    </source>
</evidence>
<dbReference type="SUPFAM" id="SSF52540">
    <property type="entry name" value="P-loop containing nucleoside triphosphate hydrolases"/>
    <property type="match status" value="2"/>
</dbReference>
<keyword evidence="5 10" id="KW-0067">ATP-binding</keyword>
<dbReference type="SUPFAM" id="SSF53098">
    <property type="entry name" value="Ribonuclease H-like"/>
    <property type="match status" value="1"/>
</dbReference>
<evidence type="ECO:0000256" key="9">
    <source>
        <dbReference type="ARBA" id="ARBA00034808"/>
    </source>
</evidence>
<dbReference type="InterPro" id="IPR001650">
    <property type="entry name" value="Helicase_C-like"/>
</dbReference>
<dbReference type="PROSITE" id="PS51198">
    <property type="entry name" value="UVRD_HELICASE_ATP_BIND"/>
    <property type="match status" value="1"/>
</dbReference>
<dbReference type="GO" id="GO:0043590">
    <property type="term" value="C:bacterial nucleoid"/>
    <property type="evidence" value="ECO:0007669"/>
    <property type="project" value="TreeGrafter"/>
</dbReference>
<feature type="binding site" evidence="10">
    <location>
        <begin position="1139"/>
        <end position="1146"/>
    </location>
    <ligand>
        <name>ATP</name>
        <dbReference type="ChEBI" id="CHEBI:30616"/>
    </ligand>
</feature>
<evidence type="ECO:0000256" key="7">
    <source>
        <dbReference type="ARBA" id="ARBA00023235"/>
    </source>
</evidence>
<reference evidence="14 15" key="1">
    <citation type="submission" date="2019-04" db="EMBL/GenBank/DDBJ databases">
        <authorList>
            <person name="Van Vliet M D."/>
        </authorList>
    </citation>
    <scope>NUCLEOTIDE SEQUENCE [LARGE SCALE GENOMIC DNA]</scope>
    <source>
        <strain evidence="14 15">F21</strain>
    </source>
</reference>
<dbReference type="InterPro" id="IPR027417">
    <property type="entry name" value="P-loop_NTPase"/>
</dbReference>